<accession>E0U6C2</accession>
<evidence type="ECO:0000256" key="1">
    <source>
        <dbReference type="SAM" id="SignalP"/>
    </source>
</evidence>
<feature type="chain" id="PRO_5003141163" evidence="1">
    <location>
        <begin position="26"/>
        <end position="209"/>
    </location>
</feature>
<evidence type="ECO:0000313" key="2">
    <source>
        <dbReference type="EMBL" id="ADN13565.1"/>
    </source>
</evidence>
<dbReference type="KEGG" id="cyj:Cyan7822_1574"/>
<dbReference type="OrthoDB" id="422351at2"/>
<sequence length="209" mass="23117">MTYFQILLVALVLFFNLLFAQPSWADRPPLDTNADYIELTQSLENLTEATNTGKYPEGLTQADVEQKITQLTYQKYILETAKEPVGICDNQSGKTLAVYGKKPKKSESTYDEIIYLLPDGEITDDEDFDCDGVYIPTDVQVANVGLEGTAVAIKIIDGSQLVISSNPETGVLELNLPPTQVYLADEVNWEIPDLTQADLETTFPDAPTD</sequence>
<dbReference type="eggNOG" id="ENOG502ZC9R">
    <property type="taxonomic scope" value="Bacteria"/>
</dbReference>
<proteinExistence type="predicted"/>
<feature type="signal peptide" evidence="1">
    <location>
        <begin position="1"/>
        <end position="25"/>
    </location>
</feature>
<keyword evidence="1" id="KW-0732">Signal</keyword>
<protein>
    <submittedName>
        <fullName evidence="2">Uncharacterized protein</fullName>
    </submittedName>
</protein>
<dbReference type="EMBL" id="CP002198">
    <property type="protein sequence ID" value="ADN13565.1"/>
    <property type="molecule type" value="Genomic_DNA"/>
</dbReference>
<dbReference type="AlphaFoldDB" id="E0U6C2"/>
<dbReference type="STRING" id="497965.Cyan7822_1574"/>
<dbReference type="HOGENOM" id="CLU_1249587_0_0_3"/>
<keyword evidence="3" id="KW-1185">Reference proteome</keyword>
<reference evidence="3" key="1">
    <citation type="journal article" date="2011" name="MBio">
        <title>Novel metabolic attributes of the genus Cyanothece, comprising a group of unicellular nitrogen-fixing Cyanobacteria.</title>
        <authorList>
            <person name="Bandyopadhyay A."/>
            <person name="Elvitigala T."/>
            <person name="Welsh E."/>
            <person name="Stockel J."/>
            <person name="Liberton M."/>
            <person name="Min H."/>
            <person name="Sherman L.A."/>
            <person name="Pakrasi H.B."/>
        </authorList>
    </citation>
    <scope>NUCLEOTIDE SEQUENCE [LARGE SCALE GENOMIC DNA]</scope>
    <source>
        <strain evidence="3">PCC 7822</strain>
    </source>
</reference>
<name>E0U6C2_GLOV7</name>
<organism evidence="2 3">
    <name type="scientific">Gloeothece verrucosa (strain PCC 7822)</name>
    <name type="common">Cyanothece sp. (strain PCC 7822)</name>
    <dbReference type="NCBI Taxonomy" id="497965"/>
    <lineage>
        <taxon>Bacteria</taxon>
        <taxon>Bacillati</taxon>
        <taxon>Cyanobacteriota</taxon>
        <taxon>Cyanophyceae</taxon>
        <taxon>Oscillatoriophycideae</taxon>
        <taxon>Chroococcales</taxon>
        <taxon>Aphanothecaceae</taxon>
        <taxon>Gloeothece</taxon>
        <taxon>Gloeothece verrucosa</taxon>
    </lineage>
</organism>
<gene>
    <name evidence="2" type="ordered locus">Cyan7822_1574</name>
</gene>
<dbReference type="Proteomes" id="UP000008206">
    <property type="component" value="Chromosome"/>
</dbReference>
<dbReference type="RefSeq" id="WP_013321672.1">
    <property type="nucleotide sequence ID" value="NC_014501.1"/>
</dbReference>
<evidence type="ECO:0000313" key="3">
    <source>
        <dbReference type="Proteomes" id="UP000008206"/>
    </source>
</evidence>